<dbReference type="SMART" id="SM00317">
    <property type="entry name" value="SET"/>
    <property type="match status" value="1"/>
</dbReference>
<dbReference type="InterPro" id="IPR046341">
    <property type="entry name" value="SET_dom_sf"/>
</dbReference>
<dbReference type="PANTHER" id="PTHR46223">
    <property type="entry name" value="HISTONE-LYSINE N-METHYLTRANSFERASE SUV39H"/>
    <property type="match status" value="1"/>
</dbReference>
<evidence type="ECO:0000259" key="9">
    <source>
        <dbReference type="PROSITE" id="PS50280"/>
    </source>
</evidence>
<dbReference type="Pfam" id="PF00856">
    <property type="entry name" value="SET"/>
    <property type="match status" value="1"/>
</dbReference>
<dbReference type="EMBL" id="MBFU01000111">
    <property type="protein sequence ID" value="PWA02026.1"/>
    <property type="molecule type" value="Genomic_DNA"/>
</dbReference>
<dbReference type="PROSITE" id="PS50280">
    <property type="entry name" value="SET"/>
    <property type="match status" value="1"/>
</dbReference>
<evidence type="ECO:0000256" key="4">
    <source>
        <dbReference type="ARBA" id="ARBA00022679"/>
    </source>
</evidence>
<dbReference type="GO" id="GO:0005694">
    <property type="term" value="C:chromosome"/>
    <property type="evidence" value="ECO:0007669"/>
    <property type="project" value="UniProtKB-SubCell"/>
</dbReference>
<evidence type="ECO:0008006" key="13">
    <source>
        <dbReference type="Google" id="ProtNLM"/>
    </source>
</evidence>
<name>A0A2U1JAC7_SMIAN</name>
<dbReference type="GO" id="GO:0032259">
    <property type="term" value="P:methylation"/>
    <property type="evidence" value="ECO:0007669"/>
    <property type="project" value="UniProtKB-KW"/>
</dbReference>
<evidence type="ECO:0000313" key="12">
    <source>
        <dbReference type="Proteomes" id="UP000245591"/>
    </source>
</evidence>
<evidence type="ECO:0000256" key="3">
    <source>
        <dbReference type="ARBA" id="ARBA00022603"/>
    </source>
</evidence>
<gene>
    <name evidence="11" type="ORF">BB558_001849</name>
</gene>
<keyword evidence="5" id="KW-0949">S-adenosyl-L-methionine</keyword>
<comment type="caution">
    <text evidence="11">The sequence shown here is derived from an EMBL/GenBank/DDBJ whole genome shotgun (WGS) entry which is preliminary data.</text>
</comment>
<dbReference type="InterPro" id="IPR001214">
    <property type="entry name" value="SET_dom"/>
</dbReference>
<feature type="domain" description="Post-SET" evidence="10">
    <location>
        <begin position="643"/>
        <end position="659"/>
    </location>
</feature>
<proteinExistence type="predicted"/>
<keyword evidence="3" id="KW-0489">Methyltransferase</keyword>
<evidence type="ECO:0000313" key="11">
    <source>
        <dbReference type="EMBL" id="PWA02026.1"/>
    </source>
</evidence>
<comment type="subcellular location">
    <subcellularLocation>
        <location evidence="1">Chromosome</location>
    </subcellularLocation>
</comment>
<dbReference type="InterPro" id="IPR050973">
    <property type="entry name" value="H3K9_Histone-Lys_N-MTase"/>
</dbReference>
<keyword evidence="7" id="KW-0862">Zinc</keyword>
<sequence>MDKSQKDIKNEHTVYNKLENTEYNVDFSGASILEKLLGSVKTVEILSDTNSETTEDQESPKEDQQLTKKYIPKQRFSFISGHAVISNKLYFYVSKESSKMDEKSWEPIQNIKNLDLVSKYFKSLTKSQKKLFLGQIRTYFGAEYHNKNRHLNLDDSDTLLTDQLWNHRLRLKNMSRLLFSDKKLSRKSKENSNIREYDSKAVDMTLDFYSNNNLQYGAPTLKKGNSIKKTINLLKKQKMLSILINKNVIRPSLPQSLPPPISENLLQFHILVKNCKGPPITVVNLVDDAHAPIDFEFINESRYAPDVPRPQQLQVKPCMCQTEELQTRESVGLINKNLMKGDFRGIEQVEDKMNMNASSIFSGYTQESFKKIVNRGCKPLLSDHEETSHICVHDADVGCAYNSSGLLQLPEKSAIYECNWMCPCGPSCYNRLIQRGPQVLLQIFRTENKGWGVRTLETLQKGQFVAEYVGEIITYTEAERRGKLNDELGSTYLFDLDFETQEDMNTEFTIDAEKCGNITHFLNHSCSPNLQIRAAYINHCDSRLHQLAFFTKDRIPAGTELTFDYNPSAPFPGDKGYVDFTDSEATKTPFSFRSPNRSSRPGPNMSGVQEGVQFNGTENMDVDTTKMETPKKKKQQPAPYVHKGYKCYCGAGRCRGFVFLS</sequence>
<reference evidence="11 12" key="1">
    <citation type="journal article" date="2018" name="MBio">
        <title>Comparative Genomics Reveals the Core Gene Toolbox for the Fungus-Insect Symbiosis.</title>
        <authorList>
            <person name="Wang Y."/>
            <person name="Stata M."/>
            <person name="Wang W."/>
            <person name="Stajich J.E."/>
            <person name="White M.M."/>
            <person name="Moncalvo J.M."/>
        </authorList>
    </citation>
    <scope>NUCLEOTIDE SEQUENCE [LARGE SCALE GENOMIC DNA]</scope>
    <source>
        <strain evidence="11 12">AUS-126-30</strain>
    </source>
</reference>
<dbReference type="SUPFAM" id="SSF82199">
    <property type="entry name" value="SET domain"/>
    <property type="match status" value="1"/>
</dbReference>
<keyword evidence="12" id="KW-1185">Reference proteome</keyword>
<dbReference type="PANTHER" id="PTHR46223:SF3">
    <property type="entry name" value="HISTONE-LYSINE N-METHYLTRANSFERASE SET-23"/>
    <property type="match status" value="1"/>
</dbReference>
<evidence type="ECO:0000256" key="8">
    <source>
        <dbReference type="SAM" id="MobiDB-lite"/>
    </source>
</evidence>
<feature type="domain" description="SET" evidence="9">
    <location>
        <begin position="439"/>
        <end position="566"/>
    </location>
</feature>
<evidence type="ECO:0000256" key="6">
    <source>
        <dbReference type="ARBA" id="ARBA00022723"/>
    </source>
</evidence>
<dbReference type="Proteomes" id="UP000245591">
    <property type="component" value="Unassembled WGS sequence"/>
</dbReference>
<dbReference type="PROSITE" id="PS50868">
    <property type="entry name" value="POST_SET"/>
    <property type="match status" value="1"/>
</dbReference>
<keyword evidence="2" id="KW-0158">Chromosome</keyword>
<dbReference type="GO" id="GO:0008270">
    <property type="term" value="F:zinc ion binding"/>
    <property type="evidence" value="ECO:0007669"/>
    <property type="project" value="InterPro"/>
</dbReference>
<dbReference type="GO" id="GO:0005634">
    <property type="term" value="C:nucleus"/>
    <property type="evidence" value="ECO:0007669"/>
    <property type="project" value="InterPro"/>
</dbReference>
<feature type="region of interest" description="Disordered" evidence="8">
    <location>
        <begin position="588"/>
        <end position="616"/>
    </location>
</feature>
<feature type="compositionally biased region" description="Low complexity" evidence="8">
    <location>
        <begin position="589"/>
        <end position="604"/>
    </location>
</feature>
<evidence type="ECO:0000256" key="1">
    <source>
        <dbReference type="ARBA" id="ARBA00004286"/>
    </source>
</evidence>
<evidence type="ECO:0000256" key="2">
    <source>
        <dbReference type="ARBA" id="ARBA00022454"/>
    </source>
</evidence>
<keyword evidence="6" id="KW-0479">Metal-binding</keyword>
<accession>A0A2U1JAC7</accession>
<protein>
    <recommendedName>
        <fullName evidence="13">Histone-lysine N-methyltransferase</fullName>
    </recommendedName>
</protein>
<keyword evidence="4" id="KW-0808">Transferase</keyword>
<dbReference type="InterPro" id="IPR003616">
    <property type="entry name" value="Post-SET_dom"/>
</dbReference>
<evidence type="ECO:0000256" key="5">
    <source>
        <dbReference type="ARBA" id="ARBA00022691"/>
    </source>
</evidence>
<dbReference type="InterPro" id="IPR007728">
    <property type="entry name" value="Pre-SET_dom"/>
</dbReference>
<organism evidence="11 12">
    <name type="scientific">Smittium angustum</name>
    <dbReference type="NCBI Taxonomy" id="133377"/>
    <lineage>
        <taxon>Eukaryota</taxon>
        <taxon>Fungi</taxon>
        <taxon>Fungi incertae sedis</taxon>
        <taxon>Zoopagomycota</taxon>
        <taxon>Kickxellomycotina</taxon>
        <taxon>Harpellomycetes</taxon>
        <taxon>Harpellales</taxon>
        <taxon>Legeriomycetaceae</taxon>
        <taxon>Smittium</taxon>
    </lineage>
</organism>
<evidence type="ECO:0000256" key="7">
    <source>
        <dbReference type="ARBA" id="ARBA00022833"/>
    </source>
</evidence>
<dbReference type="Gene3D" id="2.170.270.10">
    <property type="entry name" value="SET domain"/>
    <property type="match status" value="1"/>
</dbReference>
<dbReference type="GO" id="GO:0042054">
    <property type="term" value="F:histone methyltransferase activity"/>
    <property type="evidence" value="ECO:0007669"/>
    <property type="project" value="InterPro"/>
</dbReference>
<evidence type="ECO:0000259" key="10">
    <source>
        <dbReference type="PROSITE" id="PS50868"/>
    </source>
</evidence>
<dbReference type="Pfam" id="PF05033">
    <property type="entry name" value="Pre-SET"/>
    <property type="match status" value="1"/>
</dbReference>
<dbReference type="AlphaFoldDB" id="A0A2U1JAC7"/>